<keyword evidence="3" id="KW-0648">Protein biosynthesis</keyword>
<comment type="caution">
    <text evidence="3">The sequence shown here is derived from an EMBL/GenBank/DDBJ whole genome shotgun (WGS) entry which is preliminary data.</text>
</comment>
<dbReference type="OrthoDB" id="192847at2"/>
<dbReference type="GO" id="GO:0006354">
    <property type="term" value="P:DNA-templated transcription elongation"/>
    <property type="evidence" value="ECO:0007669"/>
    <property type="project" value="TreeGrafter"/>
</dbReference>
<dbReference type="InterPro" id="IPR036953">
    <property type="entry name" value="GreA/GreB_C_sf"/>
</dbReference>
<organism evidence="3 4">
    <name type="scientific">Mucilaginibacter hurinus</name>
    <dbReference type="NCBI Taxonomy" id="2201324"/>
    <lineage>
        <taxon>Bacteria</taxon>
        <taxon>Pseudomonadati</taxon>
        <taxon>Bacteroidota</taxon>
        <taxon>Sphingobacteriia</taxon>
        <taxon>Sphingobacteriales</taxon>
        <taxon>Sphingobacteriaceae</taxon>
        <taxon>Mucilaginibacter</taxon>
    </lineage>
</organism>
<protein>
    <submittedName>
        <fullName evidence="3">Transcription elongation factor GreAB</fullName>
    </submittedName>
</protein>
<proteinExistence type="predicted"/>
<dbReference type="EMBL" id="QGDC01000010">
    <property type="protein sequence ID" value="RCH53701.1"/>
    <property type="molecule type" value="Genomic_DNA"/>
</dbReference>
<dbReference type="AlphaFoldDB" id="A0A367GLY4"/>
<keyword evidence="4" id="KW-1185">Reference proteome</keyword>
<keyword evidence="1" id="KW-0472">Membrane</keyword>
<feature type="transmembrane region" description="Helical" evidence="1">
    <location>
        <begin position="95"/>
        <end position="114"/>
    </location>
</feature>
<dbReference type="GO" id="GO:0032784">
    <property type="term" value="P:regulation of DNA-templated transcription elongation"/>
    <property type="evidence" value="ECO:0007669"/>
    <property type="project" value="InterPro"/>
</dbReference>
<dbReference type="PANTHER" id="PTHR30437">
    <property type="entry name" value="TRANSCRIPTION ELONGATION FACTOR GREA"/>
    <property type="match status" value="1"/>
</dbReference>
<dbReference type="Proteomes" id="UP000253209">
    <property type="component" value="Unassembled WGS sequence"/>
</dbReference>
<dbReference type="GO" id="GO:0070063">
    <property type="term" value="F:RNA polymerase binding"/>
    <property type="evidence" value="ECO:0007669"/>
    <property type="project" value="InterPro"/>
</dbReference>
<gene>
    <name evidence="3" type="ORF">DJ568_15795</name>
</gene>
<accession>A0A367GLY4</accession>
<dbReference type="PANTHER" id="PTHR30437:SF5">
    <property type="entry name" value="REGULATOR OF NUCLEOSIDE DIPHOSPHATE KINASE"/>
    <property type="match status" value="1"/>
</dbReference>
<evidence type="ECO:0000313" key="4">
    <source>
        <dbReference type="Proteomes" id="UP000253209"/>
    </source>
</evidence>
<evidence type="ECO:0000313" key="3">
    <source>
        <dbReference type="EMBL" id="RCH53701.1"/>
    </source>
</evidence>
<keyword evidence="1" id="KW-1133">Transmembrane helix</keyword>
<name>A0A367GLY4_9SPHI</name>
<keyword evidence="1" id="KW-0812">Transmembrane</keyword>
<feature type="domain" description="Transcription elongation factor GreA/GreB C-terminal" evidence="2">
    <location>
        <begin position="56"/>
        <end position="130"/>
    </location>
</feature>
<evidence type="ECO:0000256" key="1">
    <source>
        <dbReference type="SAM" id="Phobius"/>
    </source>
</evidence>
<dbReference type="InterPro" id="IPR001437">
    <property type="entry name" value="Tscrpt_elong_fac_GreA/B_C"/>
</dbReference>
<dbReference type="RefSeq" id="WP_114006271.1">
    <property type="nucleotide sequence ID" value="NZ_QGDC01000010.1"/>
</dbReference>
<reference evidence="3 4" key="1">
    <citation type="submission" date="2018-05" db="EMBL/GenBank/DDBJ databases">
        <title>Mucilaginibacter hurinus sp. nov., isolated from briquette warehouse soil.</title>
        <authorList>
            <person name="Choi L."/>
        </authorList>
    </citation>
    <scope>NUCLEOTIDE SEQUENCE [LARGE SCALE GENOMIC DNA]</scope>
    <source>
        <strain evidence="3 4">ZR32</strain>
    </source>
</reference>
<dbReference type="GO" id="GO:0003746">
    <property type="term" value="F:translation elongation factor activity"/>
    <property type="evidence" value="ECO:0007669"/>
    <property type="project" value="UniProtKB-KW"/>
</dbReference>
<keyword evidence="3" id="KW-0251">Elongation factor</keyword>
<dbReference type="InterPro" id="IPR023459">
    <property type="entry name" value="Tscrpt_elong_fac_GreA/B_fam"/>
</dbReference>
<dbReference type="GO" id="GO:0003677">
    <property type="term" value="F:DNA binding"/>
    <property type="evidence" value="ECO:0007669"/>
    <property type="project" value="InterPro"/>
</dbReference>
<dbReference type="Pfam" id="PF01272">
    <property type="entry name" value="GreA_GreB"/>
    <property type="match status" value="1"/>
</dbReference>
<dbReference type="Gene3D" id="3.10.50.30">
    <property type="entry name" value="Transcription elongation factor, GreA/GreB, C-terminal domain"/>
    <property type="match status" value="1"/>
</dbReference>
<dbReference type="SUPFAM" id="SSF54534">
    <property type="entry name" value="FKBP-like"/>
    <property type="match status" value="1"/>
</dbReference>
<evidence type="ECO:0000259" key="2">
    <source>
        <dbReference type="Pfam" id="PF01272"/>
    </source>
</evidence>
<sequence>MNSDVKISDTPIILTTGMYDLLKEELRKRRLSKYNEEKLTQELKNANQVLSKDIPETIVTVNKSVTVKDVETAEEFNYKLVAPGKARRKNNNHSILSPIGVAVIGYAQGALVVWEMPEGVKAFKITEVKYLK</sequence>